<accession>A0A6B0SYR5</accession>
<sequence>MTRGTRANDIAALAEGAARARRAESTASPDAMAARRAACDGLGPVVARYIEARTGDRERLSAEQLDRLDAACNDWLAVYARRLGRECDPGVPVRTAAEAVIDTHDVVAAAELLTGVDADW</sequence>
<keyword evidence="3" id="KW-1185">Reference proteome</keyword>
<reference evidence="2 3" key="1">
    <citation type="submission" date="2019-12" db="EMBL/GenBank/DDBJ databases">
        <title>Isolation and characterization of three novel carbon monoxide-oxidizing members of Halobacteria from salione crusts and soils.</title>
        <authorList>
            <person name="Myers M.R."/>
            <person name="King G.M."/>
        </authorList>
    </citation>
    <scope>NUCLEOTIDE SEQUENCE [LARGE SCALE GENOMIC DNA]</scope>
    <source>
        <strain evidence="2 3">WSA2</strain>
    </source>
</reference>
<dbReference type="InterPro" id="IPR058368">
    <property type="entry name" value="DUF8055"/>
</dbReference>
<evidence type="ECO:0000313" key="3">
    <source>
        <dbReference type="Proteomes" id="UP000437065"/>
    </source>
</evidence>
<proteinExistence type="predicted"/>
<dbReference type="EMBL" id="WUUS01000010">
    <property type="protein sequence ID" value="MXR42656.1"/>
    <property type="molecule type" value="Genomic_DNA"/>
</dbReference>
<dbReference type="OrthoDB" id="339304at2157"/>
<evidence type="ECO:0000313" key="2">
    <source>
        <dbReference type="EMBL" id="MXR42656.1"/>
    </source>
</evidence>
<protein>
    <recommendedName>
        <fullName evidence="1">DUF8055 domain-containing protein</fullName>
    </recommendedName>
</protein>
<dbReference type="Pfam" id="PF26240">
    <property type="entry name" value="DUF8055"/>
    <property type="match status" value="1"/>
</dbReference>
<evidence type="ECO:0000259" key="1">
    <source>
        <dbReference type="Pfam" id="PF26240"/>
    </source>
</evidence>
<comment type="caution">
    <text evidence="2">The sequence shown here is derived from an EMBL/GenBank/DDBJ whole genome shotgun (WGS) entry which is preliminary data.</text>
</comment>
<organism evidence="2 3">
    <name type="scientific">Halobaculum saliterrae</name>
    <dbReference type="NCBI Taxonomy" id="2073113"/>
    <lineage>
        <taxon>Archaea</taxon>
        <taxon>Methanobacteriati</taxon>
        <taxon>Methanobacteriota</taxon>
        <taxon>Stenosarchaea group</taxon>
        <taxon>Halobacteria</taxon>
        <taxon>Halobacteriales</taxon>
        <taxon>Haloferacaceae</taxon>
        <taxon>Halobaculum</taxon>
    </lineage>
</organism>
<dbReference type="Proteomes" id="UP000437065">
    <property type="component" value="Unassembled WGS sequence"/>
</dbReference>
<dbReference type="RefSeq" id="WP_159669340.1">
    <property type="nucleotide sequence ID" value="NZ_WUUS01000010.1"/>
</dbReference>
<gene>
    <name evidence="2" type="ORF">GRX01_15085</name>
</gene>
<name>A0A6B0SYR5_9EURY</name>
<dbReference type="AlphaFoldDB" id="A0A6B0SYR5"/>
<feature type="domain" description="DUF8055" evidence="1">
    <location>
        <begin position="8"/>
        <end position="117"/>
    </location>
</feature>